<proteinExistence type="predicted"/>
<gene>
    <name evidence="2" type="ORF">AVEN_103837_1</name>
    <name evidence="1" type="ORF">AVEN_83256_1</name>
</gene>
<dbReference type="EMBL" id="BGPR01148106">
    <property type="protein sequence ID" value="GBN80208.1"/>
    <property type="molecule type" value="Genomic_DNA"/>
</dbReference>
<evidence type="ECO:0000313" key="3">
    <source>
        <dbReference type="Proteomes" id="UP000499080"/>
    </source>
</evidence>
<dbReference type="Proteomes" id="UP000499080">
    <property type="component" value="Unassembled WGS sequence"/>
</dbReference>
<dbReference type="AlphaFoldDB" id="A0A4Y2TUG3"/>
<sequence length="88" mass="9966">KDISRKEEAKERLHKPQMILTAIFRKLGFLLKGLSLVQELRPSRESYKKAQMEDEFQAKGVLAGLTTSLKSHADHEACVASNREEGNK</sequence>
<name>A0A4Y2TUG3_ARAVE</name>
<comment type="caution">
    <text evidence="2">The sequence shown here is derived from an EMBL/GenBank/DDBJ whole genome shotgun (WGS) entry which is preliminary data.</text>
</comment>
<dbReference type="EMBL" id="BGPR01031258">
    <property type="protein sequence ID" value="GBO04218.1"/>
    <property type="molecule type" value="Genomic_DNA"/>
</dbReference>
<feature type="non-terminal residue" evidence="2">
    <location>
        <position position="1"/>
    </location>
</feature>
<accession>A0A4Y2TUG3</accession>
<evidence type="ECO:0000313" key="2">
    <source>
        <dbReference type="EMBL" id="GBO04218.1"/>
    </source>
</evidence>
<evidence type="ECO:0000313" key="1">
    <source>
        <dbReference type="EMBL" id="GBN80208.1"/>
    </source>
</evidence>
<protein>
    <submittedName>
        <fullName evidence="2">Uncharacterized protein</fullName>
    </submittedName>
</protein>
<reference evidence="2 3" key="1">
    <citation type="journal article" date="2019" name="Sci. Rep.">
        <title>Orb-weaving spider Araneus ventricosus genome elucidates the spidroin gene catalogue.</title>
        <authorList>
            <person name="Kono N."/>
            <person name="Nakamura H."/>
            <person name="Ohtoshi R."/>
            <person name="Moran D.A.P."/>
            <person name="Shinohara A."/>
            <person name="Yoshida Y."/>
            <person name="Fujiwara M."/>
            <person name="Mori M."/>
            <person name="Tomita M."/>
            <person name="Arakawa K."/>
        </authorList>
    </citation>
    <scope>NUCLEOTIDE SEQUENCE [LARGE SCALE GENOMIC DNA]</scope>
</reference>
<organism evidence="2 3">
    <name type="scientific">Araneus ventricosus</name>
    <name type="common">Orbweaver spider</name>
    <name type="synonym">Epeira ventricosa</name>
    <dbReference type="NCBI Taxonomy" id="182803"/>
    <lineage>
        <taxon>Eukaryota</taxon>
        <taxon>Metazoa</taxon>
        <taxon>Ecdysozoa</taxon>
        <taxon>Arthropoda</taxon>
        <taxon>Chelicerata</taxon>
        <taxon>Arachnida</taxon>
        <taxon>Araneae</taxon>
        <taxon>Araneomorphae</taxon>
        <taxon>Entelegynae</taxon>
        <taxon>Araneoidea</taxon>
        <taxon>Araneidae</taxon>
        <taxon>Araneus</taxon>
    </lineage>
</organism>
<keyword evidence="3" id="KW-1185">Reference proteome</keyword>